<evidence type="ECO:0000256" key="6">
    <source>
        <dbReference type="ARBA" id="ARBA00023146"/>
    </source>
</evidence>
<dbReference type="Pfam" id="PF00749">
    <property type="entry name" value="tRNA-synt_1c"/>
    <property type="match status" value="1"/>
</dbReference>
<keyword evidence="1 7" id="KW-0436">Ligase</keyword>
<accession>A0ABT1VWP3</accession>
<keyword evidence="4" id="KW-0862">Zinc</keyword>
<dbReference type="PANTHER" id="PTHR43311">
    <property type="entry name" value="GLUTAMATE--TRNA LIGASE"/>
    <property type="match status" value="1"/>
</dbReference>
<feature type="domain" description="Glutamyl/glutaminyl-tRNA synthetase class Ib catalytic" evidence="8">
    <location>
        <begin position="17"/>
        <end position="288"/>
    </location>
</feature>
<evidence type="ECO:0000313" key="10">
    <source>
        <dbReference type="Proteomes" id="UP001524547"/>
    </source>
</evidence>
<dbReference type="InterPro" id="IPR000924">
    <property type="entry name" value="Glu/Gln-tRNA-synth"/>
</dbReference>
<evidence type="ECO:0000256" key="7">
    <source>
        <dbReference type="RuleBase" id="RU363037"/>
    </source>
</evidence>
<dbReference type="Gene3D" id="3.40.50.620">
    <property type="entry name" value="HUPs"/>
    <property type="match status" value="1"/>
</dbReference>
<name>A0ABT1VWP3_9PROT</name>
<dbReference type="RefSeq" id="WP_422919495.1">
    <property type="nucleotide sequence ID" value="NZ_JAMZEJ010000004.1"/>
</dbReference>
<dbReference type="GO" id="GO:0016874">
    <property type="term" value="F:ligase activity"/>
    <property type="evidence" value="ECO:0007669"/>
    <property type="project" value="UniProtKB-KW"/>
</dbReference>
<evidence type="ECO:0000256" key="4">
    <source>
        <dbReference type="ARBA" id="ARBA00022833"/>
    </source>
</evidence>
<evidence type="ECO:0000256" key="3">
    <source>
        <dbReference type="ARBA" id="ARBA00022741"/>
    </source>
</evidence>
<dbReference type="InterPro" id="IPR020058">
    <property type="entry name" value="Glu/Gln-tRNA-synth_Ib_cat-dom"/>
</dbReference>
<keyword evidence="7" id="KW-0648">Protein biosynthesis</keyword>
<evidence type="ECO:0000259" key="8">
    <source>
        <dbReference type="Pfam" id="PF00749"/>
    </source>
</evidence>
<comment type="similarity">
    <text evidence="7">Belongs to the class-I aminoacyl-tRNA synthetase family.</text>
</comment>
<dbReference type="PRINTS" id="PR00987">
    <property type="entry name" value="TRNASYNTHGLU"/>
</dbReference>
<dbReference type="SUPFAM" id="SSF52374">
    <property type="entry name" value="Nucleotidylyl transferase"/>
    <property type="match status" value="1"/>
</dbReference>
<organism evidence="9 10">
    <name type="scientific">Rhizosaccharibacter radicis</name>
    <dbReference type="NCBI Taxonomy" id="2782605"/>
    <lineage>
        <taxon>Bacteria</taxon>
        <taxon>Pseudomonadati</taxon>
        <taxon>Pseudomonadota</taxon>
        <taxon>Alphaproteobacteria</taxon>
        <taxon>Acetobacterales</taxon>
        <taxon>Acetobacteraceae</taxon>
        <taxon>Rhizosaccharibacter</taxon>
    </lineage>
</organism>
<dbReference type="PANTHER" id="PTHR43311:SF1">
    <property type="entry name" value="GLUTAMYL-Q TRNA(ASP) SYNTHETASE"/>
    <property type="match status" value="1"/>
</dbReference>
<dbReference type="Proteomes" id="UP001524547">
    <property type="component" value="Unassembled WGS sequence"/>
</dbReference>
<evidence type="ECO:0000256" key="5">
    <source>
        <dbReference type="ARBA" id="ARBA00022840"/>
    </source>
</evidence>
<protein>
    <submittedName>
        <fullName evidence="9">tRNA glutamyl-Q(34) synthetase GluQRS</fullName>
        <ecNumber evidence="9">6.1.1.-</ecNumber>
    </submittedName>
</protein>
<dbReference type="InterPro" id="IPR001412">
    <property type="entry name" value="aa-tRNA-synth_I_CS"/>
</dbReference>
<dbReference type="PROSITE" id="PS00178">
    <property type="entry name" value="AA_TRNA_LIGASE_I"/>
    <property type="match status" value="1"/>
</dbReference>
<keyword evidence="3 7" id="KW-0547">Nucleotide-binding</keyword>
<keyword evidence="10" id="KW-1185">Reference proteome</keyword>
<dbReference type="NCBIfam" id="NF004315">
    <property type="entry name" value="PRK05710.1-4"/>
    <property type="match status" value="1"/>
</dbReference>
<dbReference type="InterPro" id="IPR014729">
    <property type="entry name" value="Rossmann-like_a/b/a_fold"/>
</dbReference>
<gene>
    <name evidence="9" type="primary">gluQRS</name>
    <name evidence="9" type="ORF">NFI88_07880</name>
</gene>
<dbReference type="EC" id="6.1.1.-" evidence="9"/>
<keyword evidence="2" id="KW-0479">Metal-binding</keyword>
<dbReference type="EMBL" id="JAMZEJ010000004">
    <property type="protein sequence ID" value="MCQ8240758.1"/>
    <property type="molecule type" value="Genomic_DNA"/>
</dbReference>
<reference evidence="9 10" key="1">
    <citation type="submission" date="2022-06" db="EMBL/GenBank/DDBJ databases">
        <title>Rhizosaccharibacter gen. nov. sp. nov. KSS12, endophytic bacteria isolated from sugarcane.</title>
        <authorList>
            <person name="Pitiwittayakul N."/>
        </authorList>
    </citation>
    <scope>NUCLEOTIDE SEQUENCE [LARGE SCALE GENOMIC DNA]</scope>
    <source>
        <strain evidence="9 10">KSS12</strain>
    </source>
</reference>
<comment type="caution">
    <text evidence="9">The sequence shown here is derived from an EMBL/GenBank/DDBJ whole genome shotgun (WGS) entry which is preliminary data.</text>
</comment>
<proteinExistence type="inferred from homology"/>
<evidence type="ECO:0000256" key="2">
    <source>
        <dbReference type="ARBA" id="ARBA00022723"/>
    </source>
</evidence>
<evidence type="ECO:0000256" key="1">
    <source>
        <dbReference type="ARBA" id="ARBA00022598"/>
    </source>
</evidence>
<sequence length="295" mass="32154">MSRTATGPSPVAGAVLTTRFAPSPTGLLHLGHAASALGAWHRARAAGGRFLLRIEDIDAGRCRAEWIAAIQDDLAWLGLDWDGVPRQQSRCLAEYEAVLRELAARDLLYPCFCTRAAIAREWAEAGSAPHRAPDGALRYPGTCRDLDPALVRERIAAGADHALRLRTDRALSTLRAPLTRFEEGQGRLRCHPKAFGDPVLARRDVPASYHLCVTHDDALQGVTLVTRGVDLEPATDLHRLLQAVMGWPEPGYAHHPLLLDDAGRRLAKRDQAQTLRAMRDAGMSAQAVRRAAGFP</sequence>
<keyword evidence="6 7" id="KW-0030">Aminoacyl-tRNA synthetase</keyword>
<evidence type="ECO:0000313" key="9">
    <source>
        <dbReference type="EMBL" id="MCQ8240758.1"/>
    </source>
</evidence>
<keyword evidence="5 7" id="KW-0067">ATP-binding</keyword>
<dbReference type="InterPro" id="IPR049940">
    <property type="entry name" value="GluQ/Sye"/>
</dbReference>